<keyword evidence="1" id="KW-0808">Transferase</keyword>
<dbReference type="GO" id="GO:0016740">
    <property type="term" value="F:transferase activity"/>
    <property type="evidence" value="ECO:0007669"/>
    <property type="project" value="UniProtKB-KW"/>
</dbReference>
<dbReference type="Gene3D" id="1.10.1510.10">
    <property type="entry name" value="Uncharacterised protein YqeY/AIM41 PF09424, N-terminal domain"/>
    <property type="match status" value="1"/>
</dbReference>
<name>A0A2M7D7K7_9BACT</name>
<evidence type="ECO:0000313" key="1">
    <source>
        <dbReference type="EMBL" id="PIV42258.1"/>
    </source>
</evidence>
<dbReference type="InterPro" id="IPR042184">
    <property type="entry name" value="YqeY/Aim41_N"/>
</dbReference>
<accession>A0A2M7D7K7</accession>
<reference evidence="2" key="1">
    <citation type="submission" date="2017-09" db="EMBL/GenBank/DDBJ databases">
        <title>Depth-based differentiation of microbial function through sediment-hosted aquifers and enrichment of novel symbionts in the deep terrestrial subsurface.</title>
        <authorList>
            <person name="Probst A.J."/>
            <person name="Ladd B."/>
            <person name="Jarett J.K."/>
            <person name="Geller-Mcgrath D.E."/>
            <person name="Sieber C.M.K."/>
            <person name="Emerson J.B."/>
            <person name="Anantharaman K."/>
            <person name="Thomas B.C."/>
            <person name="Malmstrom R."/>
            <person name="Stieglmeier M."/>
            <person name="Klingl A."/>
            <person name="Woyke T."/>
            <person name="Ryan C.M."/>
            <person name="Banfield J.F."/>
        </authorList>
    </citation>
    <scope>NUCLEOTIDE SEQUENCE [LARGE SCALE GENOMIC DNA]</scope>
</reference>
<gene>
    <name evidence="1" type="ORF">COS26_02365</name>
</gene>
<dbReference type="EMBL" id="PEUA01000053">
    <property type="protein sequence ID" value="PIV42258.1"/>
    <property type="molecule type" value="Genomic_DNA"/>
</dbReference>
<dbReference type="PANTHER" id="PTHR28055">
    <property type="entry name" value="ALTERED INHERITANCE OF MITOCHONDRIA PROTEIN 41, MITOCHONDRIAL"/>
    <property type="match status" value="1"/>
</dbReference>
<dbReference type="InterPro" id="IPR019004">
    <property type="entry name" value="YqeY/Aim41"/>
</dbReference>
<dbReference type="InterPro" id="IPR023168">
    <property type="entry name" value="GatB_Yqey_C_2"/>
</dbReference>
<protein>
    <submittedName>
        <fullName evidence="1">Glutamyl-tRNA amidotransferase</fullName>
    </submittedName>
</protein>
<dbReference type="GO" id="GO:0016884">
    <property type="term" value="F:carbon-nitrogen ligase activity, with glutamine as amido-N-donor"/>
    <property type="evidence" value="ECO:0007669"/>
    <property type="project" value="InterPro"/>
</dbReference>
<dbReference type="Gene3D" id="1.10.10.410">
    <property type="match status" value="1"/>
</dbReference>
<dbReference type="Proteomes" id="UP000230304">
    <property type="component" value="Unassembled WGS sequence"/>
</dbReference>
<dbReference type="PANTHER" id="PTHR28055:SF1">
    <property type="entry name" value="ALTERED INHERITANCE OF MITOCHONDRIA PROTEIN 41, MITOCHONDRIAL"/>
    <property type="match status" value="1"/>
</dbReference>
<proteinExistence type="predicted"/>
<sequence>MLRKKEGEEGKSSSSPFADARELEVSVLRLINAAVLNKEKEKRYKISKEKPELSGEELEKESQLMDEEIIEVIAFEAKKRKESIELFEKGKREDLAQKEKQELEILQKYLPEQLSEEDLKKLAEEAVEKVGAKEMRDIGKVMQELMPRVKGKADGNQISKIVRELLGAK</sequence>
<evidence type="ECO:0000313" key="2">
    <source>
        <dbReference type="Proteomes" id="UP000230304"/>
    </source>
</evidence>
<organism evidence="1 2">
    <name type="scientific">Candidatus Nealsonbacteria bacterium CG02_land_8_20_14_3_00_40_11</name>
    <dbReference type="NCBI Taxonomy" id="1974700"/>
    <lineage>
        <taxon>Bacteria</taxon>
        <taxon>Candidatus Nealsoniibacteriota</taxon>
    </lineage>
</organism>
<comment type="caution">
    <text evidence="1">The sequence shown here is derived from an EMBL/GenBank/DDBJ whole genome shotgun (WGS) entry which is preliminary data.</text>
</comment>
<dbReference type="InterPro" id="IPR003789">
    <property type="entry name" value="Asn/Gln_tRNA_amidoTrase-B-like"/>
</dbReference>
<dbReference type="AlphaFoldDB" id="A0A2M7D7K7"/>
<dbReference type="SUPFAM" id="SSF89095">
    <property type="entry name" value="GatB/YqeY motif"/>
    <property type="match status" value="1"/>
</dbReference>
<dbReference type="Pfam" id="PF09424">
    <property type="entry name" value="YqeY"/>
    <property type="match status" value="1"/>
</dbReference>